<name>A0AAU9LQQ3_9STRA</name>
<dbReference type="Proteomes" id="UP001160483">
    <property type="component" value="Unassembled WGS sequence"/>
</dbReference>
<dbReference type="EMBL" id="CAKKTJ010000333">
    <property type="protein sequence ID" value="CAH0482231.1"/>
    <property type="molecule type" value="Genomic_DNA"/>
</dbReference>
<keyword evidence="1" id="KW-0732">Signal</keyword>
<feature type="signal peptide" evidence="1">
    <location>
        <begin position="1"/>
        <end position="19"/>
    </location>
</feature>
<evidence type="ECO:0008006" key="4">
    <source>
        <dbReference type="Google" id="ProtNLM"/>
    </source>
</evidence>
<evidence type="ECO:0000256" key="1">
    <source>
        <dbReference type="SAM" id="SignalP"/>
    </source>
</evidence>
<evidence type="ECO:0000313" key="3">
    <source>
        <dbReference type="Proteomes" id="UP001160483"/>
    </source>
</evidence>
<comment type="caution">
    <text evidence="2">The sequence shown here is derived from an EMBL/GenBank/DDBJ whole genome shotgun (WGS) entry which is preliminary data.</text>
</comment>
<feature type="chain" id="PRO_5043784584" description="RxLR effector protein" evidence="1">
    <location>
        <begin position="20"/>
        <end position="250"/>
    </location>
</feature>
<organism evidence="2 3">
    <name type="scientific">Peronospora belbahrii</name>
    <dbReference type="NCBI Taxonomy" id="622444"/>
    <lineage>
        <taxon>Eukaryota</taxon>
        <taxon>Sar</taxon>
        <taxon>Stramenopiles</taxon>
        <taxon>Oomycota</taxon>
        <taxon>Peronosporomycetes</taxon>
        <taxon>Peronosporales</taxon>
        <taxon>Peronosporaceae</taxon>
        <taxon>Peronospora</taxon>
    </lineage>
</organism>
<accession>A0AAU9LQQ3</accession>
<reference evidence="2" key="1">
    <citation type="submission" date="2021-11" db="EMBL/GenBank/DDBJ databases">
        <authorList>
            <person name="Islam A."/>
            <person name="Islam S."/>
            <person name="Flora M.S."/>
            <person name="Rahman M."/>
            <person name="Ziaur R.M."/>
            <person name="Epstein J.H."/>
            <person name="Hassan M."/>
            <person name="Klassen M."/>
            <person name="Woodard K."/>
            <person name="Webb A."/>
            <person name="Webby R.J."/>
            <person name="El Zowalaty M.E."/>
        </authorList>
    </citation>
    <scope>NUCLEOTIDE SEQUENCE</scope>
    <source>
        <strain evidence="2">Pbs3</strain>
    </source>
</reference>
<evidence type="ECO:0000313" key="2">
    <source>
        <dbReference type="EMBL" id="CAH0482231.1"/>
    </source>
</evidence>
<dbReference type="AlphaFoldDB" id="A0AAU9LQQ3"/>
<sequence length="250" mass="28218">MPARFSATVLIVIAQLTNAAPMESPTEVATRSSYASLTMNAGHDSVLVKQNLRSKMNVAMKDETKTSDERMNAVRNIVSDLESKAVDIFESPKTMEWWKEYEINAKGLCDVLGLPGEGGSIDKLFEKLEFFMLEILVRAKTYNRLHMLFSYGSIELATWMNIYDALRVRIGELDLARLIQKESEKGNPSEVVQQLQIEESRHWLGLVLRGHTLFSHLAPHPASAMDKDLTHDIHKIVAMHEHLITTGQVE</sequence>
<proteinExistence type="predicted"/>
<protein>
    <recommendedName>
        <fullName evidence="4">RxLR effector protein</fullName>
    </recommendedName>
</protein>
<gene>
    <name evidence="2" type="ORF">PBS003_LOCUS8827</name>
</gene>